<proteinExistence type="predicted"/>
<protein>
    <submittedName>
        <fullName evidence="3">Uncharacterized protein</fullName>
    </submittedName>
</protein>
<evidence type="ECO:0000313" key="4">
    <source>
        <dbReference type="Proteomes" id="UP001172673"/>
    </source>
</evidence>
<dbReference type="AlphaFoldDB" id="A0AA38XGX1"/>
<reference evidence="3" key="1">
    <citation type="submission" date="2022-10" db="EMBL/GenBank/DDBJ databases">
        <title>Culturing micro-colonial fungi from biological soil crusts in the Mojave desert and describing Neophaeococcomyces mojavensis, and introducing the new genera and species Taxawa tesnikishii.</title>
        <authorList>
            <person name="Kurbessoian T."/>
            <person name="Stajich J.E."/>
        </authorList>
    </citation>
    <scope>NUCLEOTIDE SEQUENCE</scope>
    <source>
        <strain evidence="3">TK_41</strain>
    </source>
</reference>
<feature type="chain" id="PRO_5041266049" evidence="2">
    <location>
        <begin position="16"/>
        <end position="286"/>
    </location>
</feature>
<keyword evidence="2" id="KW-0732">Signal</keyword>
<name>A0AA38XGX1_9EURO</name>
<evidence type="ECO:0000256" key="2">
    <source>
        <dbReference type="SAM" id="SignalP"/>
    </source>
</evidence>
<feature type="region of interest" description="Disordered" evidence="1">
    <location>
        <begin position="250"/>
        <end position="286"/>
    </location>
</feature>
<gene>
    <name evidence="3" type="ORF">H2200_002827</name>
</gene>
<organism evidence="3 4">
    <name type="scientific">Cladophialophora chaetospira</name>
    <dbReference type="NCBI Taxonomy" id="386627"/>
    <lineage>
        <taxon>Eukaryota</taxon>
        <taxon>Fungi</taxon>
        <taxon>Dikarya</taxon>
        <taxon>Ascomycota</taxon>
        <taxon>Pezizomycotina</taxon>
        <taxon>Eurotiomycetes</taxon>
        <taxon>Chaetothyriomycetidae</taxon>
        <taxon>Chaetothyriales</taxon>
        <taxon>Herpotrichiellaceae</taxon>
        <taxon>Cladophialophora</taxon>
    </lineage>
</organism>
<comment type="caution">
    <text evidence="3">The sequence shown here is derived from an EMBL/GenBank/DDBJ whole genome shotgun (WGS) entry which is preliminary data.</text>
</comment>
<accession>A0AA38XGX1</accession>
<dbReference type="EMBL" id="JAPDRK010000004">
    <property type="protein sequence ID" value="KAJ9612886.1"/>
    <property type="molecule type" value="Genomic_DNA"/>
</dbReference>
<keyword evidence="4" id="KW-1185">Reference proteome</keyword>
<dbReference type="Proteomes" id="UP001172673">
    <property type="component" value="Unassembled WGS sequence"/>
</dbReference>
<feature type="signal peptide" evidence="2">
    <location>
        <begin position="1"/>
        <end position="15"/>
    </location>
</feature>
<sequence>MLFISLIFSLAVVAAQHQDGSEDTLGESTATALFQPEVTALPDDLHRRAKEPQLTTSTGYVMGDEIYLSTYGSLCGFVTTDIHWPVACSVGEYCFHDGPNVECCSTTSTSPFVSTSLYTITSTDRNLATITSVSTTLDTGWYSVYGSNCTVAGPQTCYNYNQTASCTGSCTNTALLCTDPYFPACASLYSVFENGTSIGSSFVYSTTSFAFTYYCDTDAYGLQYMNFGYSPSYETTYTFTVSATTSSTEIFTPTPTPFSRTQPSRPATKAQQARLSPATGSSSSTA</sequence>
<evidence type="ECO:0000256" key="1">
    <source>
        <dbReference type="SAM" id="MobiDB-lite"/>
    </source>
</evidence>
<evidence type="ECO:0000313" key="3">
    <source>
        <dbReference type="EMBL" id="KAJ9612886.1"/>
    </source>
</evidence>